<proteinExistence type="predicted"/>
<dbReference type="InterPro" id="IPR025285">
    <property type="entry name" value="DUF4145"/>
</dbReference>
<evidence type="ECO:0000313" key="3">
    <source>
        <dbReference type="Proteomes" id="UP000326780"/>
    </source>
</evidence>
<dbReference type="EMBL" id="CP045644">
    <property type="protein sequence ID" value="QFZ84539.1"/>
    <property type="molecule type" value="Genomic_DNA"/>
</dbReference>
<organism evidence="2 3">
    <name type="scientific">Variovorax paradoxus</name>
    <dbReference type="NCBI Taxonomy" id="34073"/>
    <lineage>
        <taxon>Bacteria</taxon>
        <taxon>Pseudomonadati</taxon>
        <taxon>Pseudomonadota</taxon>
        <taxon>Betaproteobacteria</taxon>
        <taxon>Burkholderiales</taxon>
        <taxon>Comamonadaceae</taxon>
        <taxon>Variovorax</taxon>
    </lineage>
</organism>
<sequence length="251" mass="29134">MDRRVFNKHLRIEEVPDWRCPVCKSGNLTLDPKAFQFDHTAESRRDQSIPDAGYDWVRYQFVCFLTCSRATCGERISCLGWGEVEQVQFFNERDQEMDVAYVDQFFPTYFDPPLVLMDVPKECPEDVAGHLRTSFSMYFCNPGASLNSARMAVEALMDHLKVVDTWPDGKRMDLHFRIKRIPKEHVNVMDHLLAVKYLGNAGSHHGDKPKREDVNDVYDVLEYALNKIFDQSEGRLKLLVERINKDKGLPK</sequence>
<evidence type="ECO:0000259" key="1">
    <source>
        <dbReference type="Pfam" id="PF13643"/>
    </source>
</evidence>
<feature type="domain" description="DUF4145" evidence="1">
    <location>
        <begin position="137"/>
        <end position="222"/>
    </location>
</feature>
<evidence type="ECO:0000313" key="2">
    <source>
        <dbReference type="EMBL" id="QFZ84539.1"/>
    </source>
</evidence>
<dbReference type="Proteomes" id="UP000326780">
    <property type="component" value="Chromosome"/>
</dbReference>
<reference evidence="2 3" key="1">
    <citation type="submission" date="2019-10" db="EMBL/GenBank/DDBJ databases">
        <title>Complete genome sequence of Variovorax paradoxus 5C-2.</title>
        <authorList>
            <person name="Gogoleva N.E."/>
            <person name="Balkin A.S."/>
        </authorList>
    </citation>
    <scope>NUCLEOTIDE SEQUENCE [LARGE SCALE GENOMIC DNA]</scope>
    <source>
        <strain evidence="2 3">5C-2</strain>
    </source>
</reference>
<protein>
    <submittedName>
        <fullName evidence="2">DUF4145 domain-containing protein</fullName>
    </submittedName>
</protein>
<dbReference type="Pfam" id="PF13643">
    <property type="entry name" value="DUF4145"/>
    <property type="match status" value="1"/>
</dbReference>
<accession>A0A5Q0M4Y1</accession>
<gene>
    <name evidence="2" type="ORF">GFK26_18085</name>
</gene>
<name>A0A5Q0M4Y1_VARPD</name>
<dbReference type="AlphaFoldDB" id="A0A5Q0M4Y1"/>